<gene>
    <name evidence="1" type="ORF">BAY60_29755</name>
</gene>
<proteinExistence type="predicted"/>
<organism evidence="1 2">
    <name type="scientific">Prauserella muralis</name>
    <dbReference type="NCBI Taxonomy" id="588067"/>
    <lineage>
        <taxon>Bacteria</taxon>
        <taxon>Bacillati</taxon>
        <taxon>Actinomycetota</taxon>
        <taxon>Actinomycetes</taxon>
        <taxon>Pseudonocardiales</taxon>
        <taxon>Pseudonocardiaceae</taxon>
        <taxon>Prauserella</taxon>
    </lineage>
</organism>
<comment type="caution">
    <text evidence="1">The sequence shown here is derived from an EMBL/GenBank/DDBJ whole genome shotgun (WGS) entry which is preliminary data.</text>
</comment>
<keyword evidence="2" id="KW-1185">Reference proteome</keyword>
<dbReference type="AlphaFoldDB" id="A0A2V4AIJ7"/>
<dbReference type="EMBL" id="MASW01000007">
    <property type="protein sequence ID" value="PXY19006.1"/>
    <property type="molecule type" value="Genomic_DNA"/>
</dbReference>
<evidence type="ECO:0000313" key="1">
    <source>
        <dbReference type="EMBL" id="PXY19006.1"/>
    </source>
</evidence>
<name>A0A2V4AIJ7_9PSEU</name>
<sequence length="126" mass="13391">MFVRGHVPPMDTAPVPTPGAPGPVRLGGGSEPGLLYGPGWSVEVLCAYPAGWTARLYSLAARIEFVCAECGEWCEATLVTVRDEQLVCPGCYPAVAAGERNADVRIGGFRPCREEPAPVKLYASTR</sequence>
<protein>
    <submittedName>
        <fullName evidence="1">Uncharacterized protein</fullName>
    </submittedName>
</protein>
<dbReference type="Proteomes" id="UP000249915">
    <property type="component" value="Unassembled WGS sequence"/>
</dbReference>
<accession>A0A2V4AIJ7</accession>
<evidence type="ECO:0000313" key="2">
    <source>
        <dbReference type="Proteomes" id="UP000249915"/>
    </source>
</evidence>
<reference evidence="1 2" key="1">
    <citation type="submission" date="2016-07" db="EMBL/GenBank/DDBJ databases">
        <title>Draft genome sequence of Prauserella muralis DSM 45305, isolated from a mould-covered wall in an indoor environment.</title>
        <authorList>
            <person name="Ruckert C."/>
            <person name="Albersmeier A."/>
            <person name="Jiang C.-L."/>
            <person name="Jiang Y."/>
            <person name="Kalinowski J."/>
            <person name="Schneider O."/>
            <person name="Winkler A."/>
            <person name="Zotchev S.B."/>
        </authorList>
    </citation>
    <scope>NUCLEOTIDE SEQUENCE [LARGE SCALE GENOMIC DNA]</scope>
    <source>
        <strain evidence="1 2">DSM 45305</strain>
    </source>
</reference>